<dbReference type="RefSeq" id="WP_327598714.1">
    <property type="nucleotide sequence ID" value="NZ_JAYXHS010000001.1"/>
</dbReference>
<dbReference type="InterPro" id="IPR002686">
    <property type="entry name" value="Transposase_17"/>
</dbReference>
<keyword evidence="3" id="KW-1185">Reference proteome</keyword>
<dbReference type="PANTHER" id="PTHR36966:SF1">
    <property type="entry name" value="REP-ASSOCIATED TYROSINE TRANSPOSASE"/>
    <property type="match status" value="1"/>
</dbReference>
<comment type="caution">
    <text evidence="2">The sequence shown here is derived from an EMBL/GenBank/DDBJ whole genome shotgun (WGS) entry which is preliminary data.</text>
</comment>
<dbReference type="InterPro" id="IPR036515">
    <property type="entry name" value="Transposase_17_sf"/>
</dbReference>
<name>A0ABU6K2U7_9RHOO</name>
<dbReference type="Gene3D" id="3.30.70.1290">
    <property type="entry name" value="Transposase IS200-like"/>
    <property type="match status" value="1"/>
</dbReference>
<reference evidence="2 3" key="1">
    <citation type="submission" date="2024-01" db="EMBL/GenBank/DDBJ databases">
        <title>Uliginosibacterium soil sp. nov.</title>
        <authorList>
            <person name="Lv Y."/>
        </authorList>
    </citation>
    <scope>NUCLEOTIDE SEQUENCE [LARGE SCALE GENOMIC DNA]</scope>
    <source>
        <strain evidence="2 3">H3</strain>
    </source>
</reference>
<feature type="domain" description="Transposase IS200-like" evidence="1">
    <location>
        <begin position="9"/>
        <end position="132"/>
    </location>
</feature>
<proteinExistence type="predicted"/>
<organism evidence="2 3">
    <name type="scientific">Uliginosibacterium silvisoli</name>
    <dbReference type="NCBI Taxonomy" id="3114758"/>
    <lineage>
        <taxon>Bacteria</taxon>
        <taxon>Pseudomonadati</taxon>
        <taxon>Pseudomonadota</taxon>
        <taxon>Betaproteobacteria</taxon>
        <taxon>Rhodocyclales</taxon>
        <taxon>Zoogloeaceae</taxon>
        <taxon>Uliginosibacterium</taxon>
    </lineage>
</organism>
<sequence length="176" mass="20600">MSDYRRYRLPGGTYFFTVNLLDRRSSLLVDQIDLLRQAVRVAKERRPFHIDAWVVLPDHMHAIWTLPEGDADYSARWTDIKKTFVISLPAIEPLSAARSAKGERGVWQRRFWEHTIRDDRDYAAHIDYVHINPLKHGLVERVVDWPHSSFHRAVERGWYAQDWGADVPDLVAGERA</sequence>
<dbReference type="SMART" id="SM01321">
    <property type="entry name" value="Y1_Tnp"/>
    <property type="match status" value="1"/>
</dbReference>
<accession>A0ABU6K2U7</accession>
<dbReference type="Proteomes" id="UP001331561">
    <property type="component" value="Unassembled WGS sequence"/>
</dbReference>
<dbReference type="NCBIfam" id="NF047646">
    <property type="entry name" value="REP_Tyr_transpos"/>
    <property type="match status" value="1"/>
</dbReference>
<dbReference type="EMBL" id="JAYXHS010000001">
    <property type="protein sequence ID" value="MEC5385766.1"/>
    <property type="molecule type" value="Genomic_DNA"/>
</dbReference>
<dbReference type="PANTHER" id="PTHR36966">
    <property type="entry name" value="REP-ASSOCIATED TYROSINE TRANSPOSASE"/>
    <property type="match status" value="1"/>
</dbReference>
<dbReference type="SUPFAM" id="SSF143422">
    <property type="entry name" value="Transposase IS200-like"/>
    <property type="match status" value="1"/>
</dbReference>
<dbReference type="InterPro" id="IPR052715">
    <property type="entry name" value="RAYT_transposase"/>
</dbReference>
<protein>
    <submittedName>
        <fullName evidence="2">Transposase</fullName>
    </submittedName>
</protein>
<evidence type="ECO:0000313" key="2">
    <source>
        <dbReference type="EMBL" id="MEC5385766.1"/>
    </source>
</evidence>
<gene>
    <name evidence="2" type="ORF">VVD49_08525</name>
</gene>
<evidence type="ECO:0000313" key="3">
    <source>
        <dbReference type="Proteomes" id="UP001331561"/>
    </source>
</evidence>
<evidence type="ECO:0000259" key="1">
    <source>
        <dbReference type="SMART" id="SM01321"/>
    </source>
</evidence>